<name>A0ABT1I474_STRSD</name>
<dbReference type="PANTHER" id="PTHR48050:SF13">
    <property type="entry name" value="STEROL 3-BETA-GLUCOSYLTRANSFERASE UGT80A2"/>
    <property type="match status" value="1"/>
</dbReference>
<sequence length="431" mass="45820">MRALLVTHGTRGDVQPFLALAVALRERGHDAVLAAPASFAGAAADHGVEFAPLDEGPNRLLDDPVVREAISGGYRGVRGKITAARVARRIKPLMADVLRDVGAAARQGADVVVHAPSVPAHHAAEMIGAPAVLAALQPGWVPTSAFPCSMVALPRLPRFLNRATYLVASGSQRAYAGVANTWRTTDLGLPRRSRAHDLLHDEQGRDRLVLQAFSPHVTPVDPQWPATVRTTGFWRLPPRAAWSPPPELARFLDDGPTPIYVGFGSMAGRDARRTAEIVVEAVRTAGARAVVATGWGGLDLTGRSRDVLVVDQVPHDWLFPRVGAVVHHGGGGTTAAALAAGRPQVVCPFVADQPHWAERAHALGVAPAPVRQQRLTADRLAAAITEATTDPAMRRAAERWGKVIREEDGVGTAVGHLEELLERRSAASEPA</sequence>
<dbReference type="Pfam" id="PF06722">
    <property type="entry name" value="EryCIII-like_C"/>
    <property type="match status" value="1"/>
</dbReference>
<evidence type="ECO:0000256" key="1">
    <source>
        <dbReference type="ARBA" id="ARBA00004660"/>
    </source>
</evidence>
<dbReference type="RefSeq" id="WP_253674726.1">
    <property type="nucleotide sequence ID" value="NZ_JAMTCP010000074.1"/>
</dbReference>
<dbReference type="Pfam" id="PF03033">
    <property type="entry name" value="Glyco_transf_28"/>
    <property type="match status" value="1"/>
</dbReference>
<dbReference type="Proteomes" id="UP001205311">
    <property type="component" value="Unassembled WGS sequence"/>
</dbReference>
<dbReference type="PANTHER" id="PTHR48050">
    <property type="entry name" value="STEROL 3-BETA-GLUCOSYLTRANSFERASE"/>
    <property type="match status" value="1"/>
</dbReference>
<accession>A0ABT1I474</accession>
<gene>
    <name evidence="5" type="ORF">LX15_006263</name>
</gene>
<evidence type="ECO:0000313" key="5">
    <source>
        <dbReference type="EMBL" id="MCP2262523.1"/>
    </source>
</evidence>
<dbReference type="InterPro" id="IPR010610">
    <property type="entry name" value="EryCIII-like_C"/>
</dbReference>
<evidence type="ECO:0000313" key="6">
    <source>
        <dbReference type="Proteomes" id="UP001205311"/>
    </source>
</evidence>
<organism evidence="5 6">
    <name type="scientific">Streptoalloteichus tenebrarius (strain ATCC 17920 / DSM 40477 / JCM 4838 / CBS 697.72 / NBRC 16177 / NCIMB 11028 / NRRL B-12390 / A12253. 1 / ISP 5477)</name>
    <name type="common">Streptomyces tenebrarius</name>
    <dbReference type="NCBI Taxonomy" id="1933"/>
    <lineage>
        <taxon>Bacteria</taxon>
        <taxon>Bacillati</taxon>
        <taxon>Actinomycetota</taxon>
        <taxon>Actinomycetes</taxon>
        <taxon>Pseudonocardiales</taxon>
        <taxon>Pseudonocardiaceae</taxon>
        <taxon>Streptoalloteichus</taxon>
    </lineage>
</organism>
<keyword evidence="2" id="KW-0045">Antibiotic biosynthesis</keyword>
<keyword evidence="6" id="KW-1185">Reference proteome</keyword>
<evidence type="ECO:0000259" key="4">
    <source>
        <dbReference type="Pfam" id="PF06722"/>
    </source>
</evidence>
<protein>
    <submittedName>
        <fullName evidence="5">Sterol 3beta-glucosyltransferase</fullName>
    </submittedName>
</protein>
<proteinExistence type="predicted"/>
<dbReference type="InterPro" id="IPR004276">
    <property type="entry name" value="GlycoTrans_28_N"/>
</dbReference>
<evidence type="ECO:0000259" key="3">
    <source>
        <dbReference type="Pfam" id="PF03033"/>
    </source>
</evidence>
<comment type="pathway">
    <text evidence="1">Antibiotic biosynthesis; vancomycin biosynthesis.</text>
</comment>
<dbReference type="EMBL" id="JAMTCP010000074">
    <property type="protein sequence ID" value="MCP2262523.1"/>
    <property type="molecule type" value="Genomic_DNA"/>
</dbReference>
<reference evidence="5 6" key="1">
    <citation type="submission" date="2022-06" db="EMBL/GenBank/DDBJ databases">
        <title>Genomic Encyclopedia of Archaeal and Bacterial Type Strains, Phase II (KMG-II): from individual species to whole genera.</title>
        <authorList>
            <person name="Goeker M."/>
        </authorList>
    </citation>
    <scope>NUCLEOTIDE SEQUENCE [LARGE SCALE GENOMIC DNA]</scope>
    <source>
        <strain evidence="5 6">DSM 40477</strain>
    </source>
</reference>
<comment type="caution">
    <text evidence="5">The sequence shown here is derived from an EMBL/GenBank/DDBJ whole genome shotgun (WGS) entry which is preliminary data.</text>
</comment>
<evidence type="ECO:0000256" key="2">
    <source>
        <dbReference type="ARBA" id="ARBA00023194"/>
    </source>
</evidence>
<feature type="domain" description="Glycosyltransferase family 28 N-terminal" evidence="3">
    <location>
        <begin position="4"/>
        <end position="93"/>
    </location>
</feature>
<dbReference type="InterPro" id="IPR002213">
    <property type="entry name" value="UDP_glucos_trans"/>
</dbReference>
<dbReference type="Gene3D" id="3.40.50.2000">
    <property type="entry name" value="Glycogen Phosphorylase B"/>
    <property type="match status" value="2"/>
</dbReference>
<dbReference type="CDD" id="cd03784">
    <property type="entry name" value="GT1_Gtf-like"/>
    <property type="match status" value="1"/>
</dbReference>
<dbReference type="InterPro" id="IPR050426">
    <property type="entry name" value="Glycosyltransferase_28"/>
</dbReference>
<feature type="domain" description="Erythromycin biosynthesis protein CIII-like C-terminal" evidence="4">
    <location>
        <begin position="306"/>
        <end position="399"/>
    </location>
</feature>
<dbReference type="SUPFAM" id="SSF53756">
    <property type="entry name" value="UDP-Glycosyltransferase/glycogen phosphorylase"/>
    <property type="match status" value="1"/>
</dbReference>